<keyword evidence="2" id="KW-1162">Viral penetration into host cytoplasm</keyword>
<dbReference type="NCBIfam" id="TIGR01537">
    <property type="entry name" value="portal_HK97"/>
    <property type="match status" value="1"/>
</dbReference>
<evidence type="ECO:0000256" key="2">
    <source>
        <dbReference type="ARBA" id="ARBA00023009"/>
    </source>
</evidence>
<keyword evidence="3" id="KW-0231">Viral genome packaging</keyword>
<feature type="compositionally biased region" description="Polar residues" evidence="4">
    <location>
        <begin position="435"/>
        <end position="448"/>
    </location>
</feature>
<reference evidence="5" key="1">
    <citation type="submission" date="2020-05" db="EMBL/GenBank/DDBJ databases">
        <authorList>
            <person name="Chiriac C."/>
            <person name="Salcher M."/>
            <person name="Ghai R."/>
            <person name="Kavagutti S V."/>
        </authorList>
    </citation>
    <scope>NUCLEOTIDE SEQUENCE</scope>
</reference>
<dbReference type="InterPro" id="IPR006427">
    <property type="entry name" value="Portal_HK97"/>
</dbReference>
<evidence type="ECO:0000256" key="1">
    <source>
        <dbReference type="ARBA" id="ARBA00022950"/>
    </source>
</evidence>
<accession>A0A6J7X6J1</accession>
<evidence type="ECO:0000313" key="5">
    <source>
        <dbReference type="EMBL" id="CAB5225437.1"/>
    </source>
</evidence>
<feature type="compositionally biased region" description="Polar residues" evidence="4">
    <location>
        <begin position="456"/>
        <end position="465"/>
    </location>
</feature>
<keyword evidence="2" id="KW-1171">Viral genome ejection through host cell envelope</keyword>
<dbReference type="InterPro" id="IPR006944">
    <property type="entry name" value="Phage/GTA_portal"/>
</dbReference>
<organism evidence="5">
    <name type="scientific">uncultured Caudovirales phage</name>
    <dbReference type="NCBI Taxonomy" id="2100421"/>
    <lineage>
        <taxon>Viruses</taxon>
        <taxon>Duplodnaviria</taxon>
        <taxon>Heunggongvirae</taxon>
        <taxon>Uroviricota</taxon>
        <taxon>Caudoviricetes</taxon>
        <taxon>Peduoviridae</taxon>
        <taxon>Maltschvirus</taxon>
        <taxon>Maltschvirus maltsch</taxon>
    </lineage>
</organism>
<dbReference type="EMBL" id="LR798342">
    <property type="protein sequence ID" value="CAB5225437.1"/>
    <property type="molecule type" value="Genomic_DNA"/>
</dbReference>
<sequence>MALLDIFKGKKATSKEANTVLGQMQLGNQVIYSKNQKQPTASQLLYVTTSSTTTAGRVMDVSGLTRNSTVMSCVSVKARSLAQCGISIMTKGEDGKYIDAVNDPSVGTRDKTKAKQVLSLLTNPNNFQSAYEFWYQWCMWQDITGETFTLWWRKDQNDPLQTPTEMYVLDSTLITTILSETRYPNYRLSTPSWGFDKGHNLEAHQVMHVSEAAWQGSSGFNKGILATELVALDQDIDVYANFIMQNGAKPSGVFYTDQVIPDNKFKEIAARLKETWNAMTGSRNSDPSKAGQGMLLDQGMKYEPISMLTLQDTQTAELKVQTMKRICGVFGVPAAMLGIGDSKYNNTQTMLDEFYKTTMYPMIINIEQKLKQSLLKGYPNLVVRFDTKDFLKGAALDQMNFVKTGVDAGLITPNEAREYLNMQQLEGADELRVSSKPTDNISGTSPQDTGGGGGNQTRKANIGTT</sequence>
<keyword evidence="2" id="KW-1160">Virus entry into host cell</keyword>
<proteinExistence type="predicted"/>
<keyword evidence="1" id="KW-0118">Viral capsid assembly</keyword>
<dbReference type="Pfam" id="PF04860">
    <property type="entry name" value="Phage_portal"/>
    <property type="match status" value="1"/>
</dbReference>
<feature type="region of interest" description="Disordered" evidence="4">
    <location>
        <begin position="429"/>
        <end position="465"/>
    </location>
</feature>
<name>A0A6J7X6J1_9CAUD</name>
<keyword evidence="1" id="KW-1188">Viral release from host cell</keyword>
<evidence type="ECO:0000256" key="3">
    <source>
        <dbReference type="ARBA" id="ARBA00023219"/>
    </source>
</evidence>
<gene>
    <name evidence="5" type="ORF">UFOVP746_16</name>
</gene>
<protein>
    <submittedName>
        <fullName evidence="5">COG4695 Phage-related protein</fullName>
    </submittedName>
</protein>
<evidence type="ECO:0000256" key="4">
    <source>
        <dbReference type="SAM" id="MobiDB-lite"/>
    </source>
</evidence>